<name>A0A7S3G8I4_9EUKA</name>
<organism evidence="1">
    <name type="scientific">Palpitomonas bilix</name>
    <dbReference type="NCBI Taxonomy" id="652834"/>
    <lineage>
        <taxon>Eukaryota</taxon>
        <taxon>Eukaryota incertae sedis</taxon>
    </lineage>
</organism>
<dbReference type="AlphaFoldDB" id="A0A7S3G8I4"/>
<accession>A0A7S3G8I4</accession>
<proteinExistence type="predicted"/>
<dbReference type="Gene3D" id="3.40.50.2000">
    <property type="entry name" value="Glycogen Phosphorylase B"/>
    <property type="match status" value="1"/>
</dbReference>
<reference evidence="1" key="1">
    <citation type="submission" date="2021-01" db="EMBL/GenBank/DDBJ databases">
        <authorList>
            <person name="Corre E."/>
            <person name="Pelletier E."/>
            <person name="Niang G."/>
            <person name="Scheremetjew M."/>
            <person name="Finn R."/>
            <person name="Kale V."/>
            <person name="Holt S."/>
            <person name="Cochrane G."/>
            <person name="Meng A."/>
            <person name="Brown T."/>
            <person name="Cohen L."/>
        </authorList>
    </citation>
    <scope>NUCLEOTIDE SEQUENCE</scope>
    <source>
        <strain evidence="1">NIES-2562</strain>
    </source>
</reference>
<protein>
    <submittedName>
        <fullName evidence="1">Uncharacterized protein</fullName>
    </submittedName>
</protein>
<gene>
    <name evidence="1" type="ORF">PBIL07802_LOCUS18020</name>
</gene>
<sequence>MSGMEESKEEFEHILDDMIVKSAEQYVQKAVRLATDTPRRLYLRRALLRLSHTSSLLDGQAKAKSVEGGVKMAVDLFHSVQHISSPRGCESSLRCIQCRE</sequence>
<evidence type="ECO:0000313" key="1">
    <source>
        <dbReference type="EMBL" id="CAE0255766.1"/>
    </source>
</evidence>
<dbReference type="EMBL" id="HBIB01027750">
    <property type="protein sequence ID" value="CAE0255766.1"/>
    <property type="molecule type" value="Transcribed_RNA"/>
</dbReference>